<organism evidence="11 12">
    <name type="scientific">Mesoterricola sediminis</name>
    <dbReference type="NCBI Taxonomy" id="2927980"/>
    <lineage>
        <taxon>Bacteria</taxon>
        <taxon>Pseudomonadati</taxon>
        <taxon>Acidobacteriota</taxon>
        <taxon>Holophagae</taxon>
        <taxon>Holophagales</taxon>
        <taxon>Holophagaceae</taxon>
        <taxon>Mesoterricola</taxon>
    </lineage>
</organism>
<comment type="similarity">
    <text evidence="7">Belongs to the UvrC family.</text>
</comment>
<proteinExistence type="inferred from homology"/>
<evidence type="ECO:0000256" key="4">
    <source>
        <dbReference type="ARBA" id="ARBA00022881"/>
    </source>
</evidence>
<keyword evidence="2 7" id="KW-0227">DNA damage</keyword>
<dbReference type="InterPro" id="IPR000305">
    <property type="entry name" value="GIY-YIG_endonuc"/>
</dbReference>
<dbReference type="HAMAP" id="MF_00203">
    <property type="entry name" value="UvrC"/>
    <property type="match status" value="1"/>
</dbReference>
<comment type="subunit">
    <text evidence="7">Interacts with UvrB in an incision complex.</text>
</comment>
<dbReference type="InterPro" id="IPR004791">
    <property type="entry name" value="UvrC"/>
</dbReference>
<gene>
    <name evidence="7 11" type="primary">uvrC</name>
    <name evidence="11" type="ORF">METESE_26360</name>
</gene>
<dbReference type="Gene3D" id="3.40.1440.10">
    <property type="entry name" value="GIY-YIG endonuclease"/>
    <property type="match status" value="1"/>
</dbReference>
<dbReference type="InterPro" id="IPR001943">
    <property type="entry name" value="UVR_dom"/>
</dbReference>
<dbReference type="InterPro" id="IPR047296">
    <property type="entry name" value="GIY-YIG_UvrC_Cho"/>
</dbReference>
<accession>A0AA48KGR8</accession>
<name>A0AA48KGR8_9BACT</name>
<dbReference type="InterPro" id="IPR036876">
    <property type="entry name" value="UVR_dom_sf"/>
</dbReference>
<evidence type="ECO:0000313" key="12">
    <source>
        <dbReference type="Proteomes" id="UP001228113"/>
    </source>
</evidence>
<dbReference type="AlphaFoldDB" id="A0AA48KGR8"/>
<dbReference type="Proteomes" id="UP001228113">
    <property type="component" value="Chromosome"/>
</dbReference>
<dbReference type="SMART" id="SM00465">
    <property type="entry name" value="GIYc"/>
    <property type="match status" value="1"/>
</dbReference>
<dbReference type="GO" id="GO:0009432">
    <property type="term" value="P:SOS response"/>
    <property type="evidence" value="ECO:0007669"/>
    <property type="project" value="UniProtKB-UniRule"/>
</dbReference>
<dbReference type="Pfam" id="PF22920">
    <property type="entry name" value="UvrC_RNaseH"/>
    <property type="match status" value="1"/>
</dbReference>
<dbReference type="SUPFAM" id="SSF82771">
    <property type="entry name" value="GIY-YIG endonuclease"/>
    <property type="match status" value="1"/>
</dbReference>
<protein>
    <recommendedName>
        <fullName evidence="7">UvrABC system protein C</fullName>
        <shortName evidence="7">Protein UvrC</shortName>
    </recommendedName>
    <alternativeName>
        <fullName evidence="7">Excinuclease ABC subunit C</fullName>
    </alternativeName>
</protein>
<feature type="domain" description="UVR" evidence="8">
    <location>
        <begin position="211"/>
        <end position="246"/>
    </location>
</feature>
<dbReference type="FunFam" id="3.40.1440.10:FF:000001">
    <property type="entry name" value="UvrABC system protein C"/>
    <property type="match status" value="1"/>
</dbReference>
<dbReference type="GO" id="GO:0003677">
    <property type="term" value="F:DNA binding"/>
    <property type="evidence" value="ECO:0007669"/>
    <property type="project" value="UniProtKB-UniRule"/>
</dbReference>
<evidence type="ECO:0000259" key="9">
    <source>
        <dbReference type="PROSITE" id="PS50164"/>
    </source>
</evidence>
<dbReference type="InterPro" id="IPR001162">
    <property type="entry name" value="UvrC_RNase_H_dom"/>
</dbReference>
<dbReference type="InterPro" id="IPR050066">
    <property type="entry name" value="UvrABC_protein_C"/>
</dbReference>
<dbReference type="GO" id="GO:0009380">
    <property type="term" value="C:excinuclease repair complex"/>
    <property type="evidence" value="ECO:0007669"/>
    <property type="project" value="InterPro"/>
</dbReference>
<dbReference type="Pfam" id="PF08459">
    <property type="entry name" value="UvrC_RNaseH_dom"/>
    <property type="match status" value="1"/>
</dbReference>
<evidence type="ECO:0000256" key="1">
    <source>
        <dbReference type="ARBA" id="ARBA00022490"/>
    </source>
</evidence>
<dbReference type="CDD" id="cd10434">
    <property type="entry name" value="GIY-YIG_UvrC_Cho"/>
    <property type="match status" value="1"/>
</dbReference>
<dbReference type="Gene3D" id="1.10.150.20">
    <property type="entry name" value="5' to 3' exonuclease, C-terminal subdomain"/>
    <property type="match status" value="1"/>
</dbReference>
<evidence type="ECO:0000259" key="10">
    <source>
        <dbReference type="PROSITE" id="PS50165"/>
    </source>
</evidence>
<keyword evidence="3 7" id="KW-0228">DNA excision</keyword>
<dbReference type="Pfam" id="PF01541">
    <property type="entry name" value="GIY-YIG"/>
    <property type="match status" value="1"/>
</dbReference>
<dbReference type="Gene3D" id="4.10.860.10">
    <property type="entry name" value="UVR domain"/>
    <property type="match status" value="1"/>
</dbReference>
<keyword evidence="12" id="KW-1185">Reference proteome</keyword>
<evidence type="ECO:0000256" key="3">
    <source>
        <dbReference type="ARBA" id="ARBA00022769"/>
    </source>
</evidence>
<dbReference type="InterPro" id="IPR010994">
    <property type="entry name" value="RuvA_2-like"/>
</dbReference>
<dbReference type="PANTHER" id="PTHR30562">
    <property type="entry name" value="UVRC/OXIDOREDUCTASE"/>
    <property type="match status" value="1"/>
</dbReference>
<dbReference type="SUPFAM" id="SSF47781">
    <property type="entry name" value="RuvA domain 2-like"/>
    <property type="match status" value="1"/>
</dbReference>
<dbReference type="InterPro" id="IPR035901">
    <property type="entry name" value="GIY-YIG_endonuc_sf"/>
</dbReference>
<feature type="domain" description="UvrC family homology region profile" evidence="10">
    <location>
        <begin position="262"/>
        <end position="483"/>
    </location>
</feature>
<dbReference type="GO" id="GO:0005737">
    <property type="term" value="C:cytoplasm"/>
    <property type="evidence" value="ECO:0007669"/>
    <property type="project" value="UniProtKB-SubCell"/>
</dbReference>
<comment type="subcellular location">
    <subcellularLocation>
        <location evidence="7">Cytoplasm</location>
    </subcellularLocation>
</comment>
<keyword evidence="1 7" id="KW-0963">Cytoplasm</keyword>
<sequence>MAVVRTNIDRSPALQRKLGDLPTQPGVYLYRDQEGELLYVGKAKVLRNRVRSYFHTKVLDAKTRRLVARIWDLEFIVCATELEALVLENNLIREHRPPYNIMLRDDKSYPYVKLTWKDPYPQVFVTRKVRKDGSLYFGPFFPASTAYRTAELAYRFFQIRDCDIDIDGKRGRACMKYQLHRCTAPCIAAVTQEAYREQAKEARLFLEGKRDELKTRLEAAMWAAAENAAFEQAAQYRDTLAQVDAWFNRQKAATVDQEDTDYYGSAVLDGRACVHRLEMREGRMVGRREYVLEDVEAFDGAVLAEVLKRVYAEEPVPARILVETEPEDLELLREWLGGMRGARPHVAVPQRGEKVELLAMAQENARLALERKFEPARLNQAVLEGLQAFLGLARPPRRMECFDISHGQGREVVASCVVFTDGVPDRKAYRRFKMTNEQNDDFANMAEAVGRRYRRMLDEGRDLPDLVLIDGGLGQLHAAEAALAGLGLDQLERASLAKKEELVFRPGSSEPLRIPRTSPVLQLLQRIRDEAHRFAITYHRMLRAKRTLQTELTTIPGVGQATAKKLLQAFGSVKGVKEAGEEALAGAVGKAAAAKVRAWAQAQEP</sequence>
<evidence type="ECO:0000256" key="6">
    <source>
        <dbReference type="ARBA" id="ARBA00023236"/>
    </source>
</evidence>
<dbReference type="GO" id="GO:0006289">
    <property type="term" value="P:nucleotide-excision repair"/>
    <property type="evidence" value="ECO:0007669"/>
    <property type="project" value="UniProtKB-UniRule"/>
</dbReference>
<dbReference type="PROSITE" id="PS50164">
    <property type="entry name" value="GIY_YIG"/>
    <property type="match status" value="1"/>
</dbReference>
<evidence type="ECO:0000256" key="5">
    <source>
        <dbReference type="ARBA" id="ARBA00023204"/>
    </source>
</evidence>
<evidence type="ECO:0000256" key="7">
    <source>
        <dbReference type="HAMAP-Rule" id="MF_00203"/>
    </source>
</evidence>
<dbReference type="KEGG" id="msea:METESE_26360"/>
<dbReference type="NCBIfam" id="NF001824">
    <property type="entry name" value="PRK00558.1-5"/>
    <property type="match status" value="1"/>
</dbReference>
<keyword evidence="4 7" id="KW-0267">Excision nuclease</keyword>
<feature type="domain" description="GIY-YIG" evidence="9">
    <location>
        <begin position="23"/>
        <end position="101"/>
    </location>
</feature>
<dbReference type="Gene3D" id="3.30.420.340">
    <property type="entry name" value="UvrC, RNAse H endonuclease domain"/>
    <property type="match status" value="1"/>
</dbReference>
<dbReference type="InterPro" id="IPR038476">
    <property type="entry name" value="UvrC_RNase_H_dom_sf"/>
</dbReference>
<dbReference type="Pfam" id="PF14520">
    <property type="entry name" value="HHH_5"/>
    <property type="match status" value="1"/>
</dbReference>
<dbReference type="NCBIfam" id="TIGR00194">
    <property type="entry name" value="uvrC"/>
    <property type="match status" value="1"/>
</dbReference>
<dbReference type="PROSITE" id="PS50151">
    <property type="entry name" value="UVR"/>
    <property type="match status" value="1"/>
</dbReference>
<keyword evidence="6 7" id="KW-0742">SOS response</keyword>
<evidence type="ECO:0000256" key="2">
    <source>
        <dbReference type="ARBA" id="ARBA00022763"/>
    </source>
</evidence>
<dbReference type="PANTHER" id="PTHR30562:SF1">
    <property type="entry name" value="UVRABC SYSTEM PROTEIN C"/>
    <property type="match status" value="1"/>
</dbReference>
<keyword evidence="5 7" id="KW-0234">DNA repair</keyword>
<dbReference type="GO" id="GO:0009381">
    <property type="term" value="F:excinuclease ABC activity"/>
    <property type="evidence" value="ECO:0007669"/>
    <property type="project" value="UniProtKB-UniRule"/>
</dbReference>
<dbReference type="SUPFAM" id="SSF46600">
    <property type="entry name" value="C-terminal UvrC-binding domain of UvrB"/>
    <property type="match status" value="1"/>
</dbReference>
<dbReference type="PROSITE" id="PS50165">
    <property type="entry name" value="UVRC"/>
    <property type="match status" value="1"/>
</dbReference>
<evidence type="ECO:0000259" key="8">
    <source>
        <dbReference type="PROSITE" id="PS50151"/>
    </source>
</evidence>
<reference evidence="11" key="1">
    <citation type="journal article" date="2023" name="Int. J. Syst. Evol. Microbiol.">
        <title>Mesoterricola silvestris gen. nov., sp. nov., Mesoterricola sediminis sp. nov., Geothrix oryzae sp. nov., Geothrix edaphica sp. nov., Geothrix rubra sp. nov., and Geothrix limicola sp. nov., six novel members of Acidobacteriota isolated from soils.</title>
        <authorList>
            <person name="Itoh H."/>
            <person name="Sugisawa Y."/>
            <person name="Mise K."/>
            <person name="Xu Z."/>
            <person name="Kuniyasu M."/>
            <person name="Ushijima N."/>
            <person name="Kawano K."/>
            <person name="Kobayashi E."/>
            <person name="Shiratori Y."/>
            <person name="Masuda Y."/>
            <person name="Senoo K."/>
        </authorList>
    </citation>
    <scope>NUCLEOTIDE SEQUENCE</scope>
    <source>
        <strain evidence="11">W786</strain>
    </source>
</reference>
<evidence type="ECO:0000313" key="11">
    <source>
        <dbReference type="EMBL" id="BDU77678.1"/>
    </source>
</evidence>
<dbReference type="EMBL" id="AP027081">
    <property type="protein sequence ID" value="BDU77678.1"/>
    <property type="molecule type" value="Genomic_DNA"/>
</dbReference>
<comment type="function">
    <text evidence="7">The UvrABC repair system catalyzes the recognition and processing of DNA lesions. UvrC both incises the 5' and 3' sides of the lesion. The N-terminal half is responsible for the 3' incision and the C-terminal half is responsible for the 5' incision.</text>
</comment>